<feature type="region of interest" description="Disordered" evidence="1">
    <location>
        <begin position="88"/>
        <end position="109"/>
    </location>
</feature>
<organism evidence="2 3">
    <name type="scientific">Caenimonas terrae</name>
    <dbReference type="NCBI Taxonomy" id="696074"/>
    <lineage>
        <taxon>Bacteria</taxon>
        <taxon>Pseudomonadati</taxon>
        <taxon>Pseudomonadota</taxon>
        <taxon>Betaproteobacteria</taxon>
        <taxon>Burkholderiales</taxon>
        <taxon>Comamonadaceae</taxon>
        <taxon>Caenimonas</taxon>
    </lineage>
</organism>
<sequence length="109" mass="11639">MNRPLGLGVAAAGGLLGLGLLLRAKRERIGDAVRHRMVGRMERMMVSLPENSPPKLVMSVLPQLREQNEQIISLLREQNALLSATQGRANPQNLPAQSPVAAAAAAKAN</sequence>
<reference evidence="3" key="1">
    <citation type="journal article" date="2019" name="Int. J. Syst. Evol. Microbiol.">
        <title>The Global Catalogue of Microorganisms (GCM) 10K type strain sequencing project: providing services to taxonomists for standard genome sequencing and annotation.</title>
        <authorList>
            <consortium name="The Broad Institute Genomics Platform"/>
            <consortium name="The Broad Institute Genome Sequencing Center for Infectious Disease"/>
            <person name="Wu L."/>
            <person name="Ma J."/>
        </authorList>
    </citation>
    <scope>NUCLEOTIDE SEQUENCE [LARGE SCALE GENOMIC DNA]</scope>
    <source>
        <strain evidence="3">CCUG 57401</strain>
    </source>
</reference>
<evidence type="ECO:0000313" key="2">
    <source>
        <dbReference type="EMBL" id="MFC5499074.1"/>
    </source>
</evidence>
<protein>
    <submittedName>
        <fullName evidence="2">Uncharacterized protein</fullName>
    </submittedName>
</protein>
<gene>
    <name evidence="2" type="ORF">ACFPOE_16115</name>
</gene>
<comment type="caution">
    <text evidence="2">The sequence shown here is derived from an EMBL/GenBank/DDBJ whole genome shotgun (WGS) entry which is preliminary data.</text>
</comment>
<proteinExistence type="predicted"/>
<accession>A0ABW0NJI5</accession>
<keyword evidence="3" id="KW-1185">Reference proteome</keyword>
<evidence type="ECO:0000313" key="3">
    <source>
        <dbReference type="Proteomes" id="UP001596037"/>
    </source>
</evidence>
<dbReference type="RefSeq" id="WP_376851174.1">
    <property type="nucleotide sequence ID" value="NZ_JBHSMF010000009.1"/>
</dbReference>
<dbReference type="Proteomes" id="UP001596037">
    <property type="component" value="Unassembled WGS sequence"/>
</dbReference>
<evidence type="ECO:0000256" key="1">
    <source>
        <dbReference type="SAM" id="MobiDB-lite"/>
    </source>
</evidence>
<name>A0ABW0NJI5_9BURK</name>
<dbReference type="EMBL" id="JBHSMF010000009">
    <property type="protein sequence ID" value="MFC5499074.1"/>
    <property type="molecule type" value="Genomic_DNA"/>
</dbReference>